<gene>
    <name evidence="3" type="ORF">HX876_33160</name>
</gene>
<protein>
    <submittedName>
        <fullName evidence="3">Type II toxin-antitoxin system RelE/ParE family toxin</fullName>
    </submittedName>
</protein>
<dbReference type="EMBL" id="JACAQD010000057">
    <property type="protein sequence ID" value="NWC37208.1"/>
    <property type="molecule type" value="Genomic_DNA"/>
</dbReference>
<evidence type="ECO:0000256" key="1">
    <source>
        <dbReference type="ARBA" id="ARBA00006226"/>
    </source>
</evidence>
<keyword evidence="2" id="KW-1277">Toxin-antitoxin system</keyword>
<dbReference type="Proteomes" id="UP000520592">
    <property type="component" value="Unassembled WGS sequence"/>
</dbReference>
<proteinExistence type="inferred from homology"/>
<dbReference type="PANTHER" id="PTHR33755:SF6">
    <property type="entry name" value="PLASMID STABILIZATION SYSTEM PROTEIN"/>
    <property type="match status" value="1"/>
</dbReference>
<organism evidence="3 4">
    <name type="scientific">Pseudomonas gingeri</name>
    <dbReference type="NCBI Taxonomy" id="117681"/>
    <lineage>
        <taxon>Bacteria</taxon>
        <taxon>Pseudomonadati</taxon>
        <taxon>Pseudomonadota</taxon>
        <taxon>Gammaproteobacteria</taxon>
        <taxon>Pseudomonadales</taxon>
        <taxon>Pseudomonadaceae</taxon>
        <taxon>Pseudomonas</taxon>
    </lineage>
</organism>
<dbReference type="RefSeq" id="WP_177062706.1">
    <property type="nucleotide sequence ID" value="NZ_JACAPS010000049.1"/>
</dbReference>
<dbReference type="Gene3D" id="3.30.2310.20">
    <property type="entry name" value="RelE-like"/>
    <property type="match status" value="1"/>
</dbReference>
<comment type="caution">
    <text evidence="3">The sequence shown here is derived from an EMBL/GenBank/DDBJ whole genome shotgun (WGS) entry which is preliminary data.</text>
</comment>
<name>A0A7Y7YIK0_9PSED</name>
<dbReference type="AlphaFoldDB" id="A0A7Y7YIK0"/>
<evidence type="ECO:0000256" key="2">
    <source>
        <dbReference type="ARBA" id="ARBA00022649"/>
    </source>
</evidence>
<dbReference type="InterPro" id="IPR035093">
    <property type="entry name" value="RelE/ParE_toxin_dom_sf"/>
</dbReference>
<dbReference type="NCBIfam" id="TIGR02385">
    <property type="entry name" value="RelE_StbE"/>
    <property type="match status" value="1"/>
</dbReference>
<dbReference type="InterPro" id="IPR051803">
    <property type="entry name" value="TA_system_RelE-like_toxin"/>
</dbReference>
<dbReference type="Pfam" id="PF05016">
    <property type="entry name" value="ParE_toxin"/>
    <property type="match status" value="1"/>
</dbReference>
<accession>A0A7Y7YIK0</accession>
<comment type="similarity">
    <text evidence="1">Belongs to the RelE toxin family.</text>
</comment>
<evidence type="ECO:0000313" key="3">
    <source>
        <dbReference type="EMBL" id="NWC37208.1"/>
    </source>
</evidence>
<dbReference type="InterPro" id="IPR007712">
    <property type="entry name" value="RelE/ParE_toxin"/>
</dbReference>
<evidence type="ECO:0000313" key="4">
    <source>
        <dbReference type="Proteomes" id="UP000520592"/>
    </source>
</evidence>
<reference evidence="3 4" key="1">
    <citation type="submission" date="2020-04" db="EMBL/GenBank/DDBJ databases">
        <title>Molecular characterization of pseudomonads from Agaricus bisporus reveal novel blotch 2 pathogens in Western Europe.</title>
        <authorList>
            <person name="Taparia T."/>
            <person name="Krijger M."/>
            <person name="Haynes E."/>
            <person name="Elpinstone J.G."/>
            <person name="Noble R."/>
            <person name="Van Der Wolf J."/>
        </authorList>
    </citation>
    <scope>NUCLEOTIDE SEQUENCE [LARGE SCALE GENOMIC DNA]</scope>
    <source>
        <strain evidence="3 4">IPO3737</strain>
    </source>
</reference>
<dbReference type="PANTHER" id="PTHR33755">
    <property type="entry name" value="TOXIN PARE1-RELATED"/>
    <property type="match status" value="1"/>
</dbReference>
<sequence>MKLIWTDPAIADRLTIYDHIDVENPRAAVELDTLFVQAAEHICNHPAMGRNGKIPGTREWVVHRHYLLVYEHIADKVLMLAVIHTARQWPPLLDDDSF</sequence>